<dbReference type="RefSeq" id="WP_264849300.1">
    <property type="nucleotide sequence ID" value="NZ_BRXR01000001.1"/>
</dbReference>
<organism evidence="3 4">
    <name type="scientific">Clostridium omnivorum</name>
    <dbReference type="NCBI Taxonomy" id="1604902"/>
    <lineage>
        <taxon>Bacteria</taxon>
        <taxon>Bacillati</taxon>
        <taxon>Bacillota</taxon>
        <taxon>Clostridia</taxon>
        <taxon>Eubacteriales</taxon>
        <taxon>Clostridiaceae</taxon>
        <taxon>Clostridium</taxon>
    </lineage>
</organism>
<sequence length="196" mass="21537">MEYFYTTVFLVGVIYTVVTFVMGGLLGFVHLGGHIDTHIDMHVDTHIDTHIDGPGVSPTFTVFPLKPITVVSFLTVFGGVGLMGTRSKLGAVIVFILAIVIALFISFLLYKFIVVPLYKAQNTSAITQHQLIGLKAEVISPIFENGFGTIAYVVNGSKYNAPAQHINKRSVPQGEEVMIYEIVNNVFYVQPLNESK</sequence>
<dbReference type="Pfam" id="PF25842">
    <property type="entry name" value="NfeD_TM"/>
    <property type="match status" value="1"/>
</dbReference>
<feature type="transmembrane region" description="Helical" evidence="1">
    <location>
        <begin position="7"/>
        <end position="31"/>
    </location>
</feature>
<proteinExistence type="predicted"/>
<name>A0ABQ5N473_9CLOT</name>
<evidence type="ECO:0000313" key="3">
    <source>
        <dbReference type="EMBL" id="GLC30033.1"/>
    </source>
</evidence>
<feature type="transmembrane region" description="Helical" evidence="1">
    <location>
        <begin position="89"/>
        <end position="110"/>
    </location>
</feature>
<feature type="domain" description="Membrane protein NfeD2 N-terminal transmembrane" evidence="2">
    <location>
        <begin position="2"/>
        <end position="122"/>
    </location>
</feature>
<keyword evidence="4" id="KW-1185">Reference proteome</keyword>
<evidence type="ECO:0000313" key="4">
    <source>
        <dbReference type="Proteomes" id="UP001208567"/>
    </source>
</evidence>
<evidence type="ECO:0000256" key="1">
    <source>
        <dbReference type="SAM" id="Phobius"/>
    </source>
</evidence>
<dbReference type="EMBL" id="BRXR01000001">
    <property type="protein sequence ID" value="GLC30033.1"/>
    <property type="molecule type" value="Genomic_DNA"/>
</dbReference>
<comment type="caution">
    <text evidence="3">The sequence shown here is derived from an EMBL/GenBank/DDBJ whole genome shotgun (WGS) entry which is preliminary data.</text>
</comment>
<dbReference type="InterPro" id="IPR058653">
    <property type="entry name" value="NfeD2_TM"/>
</dbReference>
<keyword evidence="1" id="KW-0812">Transmembrane</keyword>
<dbReference type="Gene3D" id="2.40.50.140">
    <property type="entry name" value="Nucleic acid-binding proteins"/>
    <property type="match status" value="1"/>
</dbReference>
<dbReference type="Proteomes" id="UP001208567">
    <property type="component" value="Unassembled WGS sequence"/>
</dbReference>
<reference evidence="3 4" key="1">
    <citation type="journal article" date="2024" name="Int. J. Syst. Evol. Microbiol.">
        <title>Clostridium omnivorum sp. nov., isolated from anoxic soil under the treatment of reductive soil disinfestation.</title>
        <authorList>
            <person name="Ueki A."/>
            <person name="Tonouchi A."/>
            <person name="Kaku N."/>
            <person name="Honma S."/>
            <person name="Ueki K."/>
        </authorList>
    </citation>
    <scope>NUCLEOTIDE SEQUENCE [LARGE SCALE GENOMIC DNA]</scope>
    <source>
        <strain evidence="3 4">E14</strain>
    </source>
</reference>
<dbReference type="InterPro" id="IPR012340">
    <property type="entry name" value="NA-bd_OB-fold"/>
</dbReference>
<gene>
    <name evidence="3" type="ORF">bsdE14_14430</name>
</gene>
<accession>A0ABQ5N473</accession>
<keyword evidence="1" id="KW-1133">Transmembrane helix</keyword>
<evidence type="ECO:0000259" key="2">
    <source>
        <dbReference type="Pfam" id="PF25842"/>
    </source>
</evidence>
<protein>
    <recommendedName>
        <fullName evidence="2">Membrane protein NfeD2 N-terminal transmembrane domain-containing protein</fullName>
    </recommendedName>
</protein>
<feature type="transmembrane region" description="Helical" evidence="1">
    <location>
        <begin position="63"/>
        <end position="82"/>
    </location>
</feature>
<keyword evidence="1" id="KW-0472">Membrane</keyword>